<dbReference type="Proteomes" id="UP001213504">
    <property type="component" value="Chromosome"/>
</dbReference>
<evidence type="ECO:0000313" key="7">
    <source>
        <dbReference type="EMBL" id="WFP26488.1"/>
    </source>
</evidence>
<evidence type="ECO:0000313" key="6">
    <source>
        <dbReference type="EMBL" id="MDF6100007.1"/>
    </source>
</evidence>
<dbReference type="InterPro" id="IPR001647">
    <property type="entry name" value="HTH_TetR"/>
</dbReference>
<reference evidence="6" key="1">
    <citation type="journal article" date="2022" name="Data Brief">
        <title>Draft genome sequence data of Gordonia hongkongensis strain EUFUS-Z928 isolated from the octocoral Eunicea fusca.</title>
        <authorList>
            <person name="Sanchez-Suarez J."/>
            <person name="Diaz L."/>
            <person name="Melo-Bolivar J."/>
            <person name="Villamil L."/>
        </authorList>
    </citation>
    <scope>NUCLEOTIDE SEQUENCE</scope>
    <source>
        <strain evidence="6">EUFUS-Z928</strain>
    </source>
</reference>
<sequence length="206" mass="22764">MGSGEPLERDLTTKARIRNAALELFAAEGVTAISMRAVAAHAGVAVGLVQHHFKTKDGLRSAVEQYIVDRHAAAIDSIRGDGNPEQVATGRNNAVRQMYDEHPALVDYMRRALLDPGDDNHLLERLTELAREQVVQMRASGSASTNRTIPDQVVRMMVRQLGHLFLQPMIDAMWAQLDTAEMRKPQLVVHAYADDRESRALSTDAS</sequence>
<dbReference type="InterPro" id="IPR050109">
    <property type="entry name" value="HTH-type_TetR-like_transc_reg"/>
</dbReference>
<dbReference type="SUPFAM" id="SSF46689">
    <property type="entry name" value="Homeodomain-like"/>
    <property type="match status" value="1"/>
</dbReference>
<dbReference type="PANTHER" id="PTHR30055">
    <property type="entry name" value="HTH-TYPE TRANSCRIPTIONAL REGULATOR RUTR"/>
    <property type="match status" value="1"/>
</dbReference>
<evidence type="ECO:0000256" key="4">
    <source>
        <dbReference type="PROSITE-ProRule" id="PRU00335"/>
    </source>
</evidence>
<organism evidence="7 9">
    <name type="scientific">Gordonia hongkongensis</name>
    <dbReference type="NCBI Taxonomy" id="1701090"/>
    <lineage>
        <taxon>Bacteria</taxon>
        <taxon>Bacillati</taxon>
        <taxon>Actinomycetota</taxon>
        <taxon>Actinomycetes</taxon>
        <taxon>Mycobacteriales</taxon>
        <taxon>Gordoniaceae</taxon>
        <taxon>Gordonia</taxon>
    </lineage>
</organism>
<dbReference type="PANTHER" id="PTHR30055:SF234">
    <property type="entry name" value="HTH-TYPE TRANSCRIPTIONAL REGULATOR BETI"/>
    <property type="match status" value="1"/>
</dbReference>
<reference evidence="6" key="2">
    <citation type="submission" date="2022-01" db="EMBL/GenBank/DDBJ databases">
        <authorList>
            <person name="Sanchez-Suarez J."/>
            <person name="Villamil L."/>
            <person name="Diaz L.E."/>
        </authorList>
    </citation>
    <scope>NUCLEOTIDE SEQUENCE</scope>
    <source>
        <strain evidence="6">EUFUS-Z928</strain>
    </source>
</reference>
<evidence type="ECO:0000256" key="2">
    <source>
        <dbReference type="ARBA" id="ARBA00023125"/>
    </source>
</evidence>
<protein>
    <submittedName>
        <fullName evidence="7">TetR/AcrR family transcriptional regulator</fullName>
    </submittedName>
</protein>
<feature type="domain" description="HTH tetR-type" evidence="5">
    <location>
        <begin position="11"/>
        <end position="71"/>
    </location>
</feature>
<evidence type="ECO:0000256" key="3">
    <source>
        <dbReference type="ARBA" id="ARBA00023163"/>
    </source>
</evidence>
<dbReference type="Pfam" id="PF00440">
    <property type="entry name" value="TetR_N"/>
    <property type="match status" value="1"/>
</dbReference>
<gene>
    <name evidence="6" type="ORF">L2299_02965</name>
    <name evidence="7" type="ORF">P9A14_08355</name>
</gene>
<dbReference type="RefSeq" id="WP_055475064.1">
    <property type="nucleotide sequence ID" value="NZ_CP121270.1"/>
</dbReference>
<feature type="DNA-binding region" description="H-T-H motif" evidence="4">
    <location>
        <begin position="34"/>
        <end position="53"/>
    </location>
</feature>
<evidence type="ECO:0000259" key="5">
    <source>
        <dbReference type="PROSITE" id="PS50977"/>
    </source>
</evidence>
<evidence type="ECO:0000313" key="9">
    <source>
        <dbReference type="Proteomes" id="UP001213504"/>
    </source>
</evidence>
<proteinExistence type="predicted"/>
<dbReference type="PRINTS" id="PR00455">
    <property type="entry name" value="HTHTETR"/>
</dbReference>
<dbReference type="PROSITE" id="PS50977">
    <property type="entry name" value="HTH_TETR_2"/>
    <property type="match status" value="1"/>
</dbReference>
<reference evidence="7" key="3">
    <citation type="submission" date="2023-04" db="EMBL/GenBank/DDBJ databases">
        <title>Complete genome sequence of a phthalic acid esters degrading bacterial strain.</title>
        <authorList>
            <person name="Weng L."/>
            <person name="Jia Y."/>
            <person name="Ren L."/>
        </authorList>
    </citation>
    <scope>NUCLEOTIDE SEQUENCE</scope>
    <source>
        <strain evidence="7">RL-LY01</strain>
    </source>
</reference>
<name>A0AAX3TB24_9ACTN</name>
<dbReference type="AlphaFoldDB" id="A0AAX3TB24"/>
<accession>A0AAX3TB24</accession>
<dbReference type="InterPro" id="IPR009057">
    <property type="entry name" value="Homeodomain-like_sf"/>
</dbReference>
<keyword evidence="1" id="KW-0805">Transcription regulation</keyword>
<evidence type="ECO:0000256" key="1">
    <source>
        <dbReference type="ARBA" id="ARBA00023015"/>
    </source>
</evidence>
<dbReference type="EMBL" id="CP121270">
    <property type="protein sequence ID" value="WFP26488.1"/>
    <property type="molecule type" value="Genomic_DNA"/>
</dbReference>
<keyword evidence="3" id="KW-0804">Transcription</keyword>
<evidence type="ECO:0000313" key="8">
    <source>
        <dbReference type="Proteomes" id="UP001152308"/>
    </source>
</evidence>
<dbReference type="GO" id="GO:0003700">
    <property type="term" value="F:DNA-binding transcription factor activity"/>
    <property type="evidence" value="ECO:0007669"/>
    <property type="project" value="TreeGrafter"/>
</dbReference>
<dbReference type="GO" id="GO:0000976">
    <property type="term" value="F:transcription cis-regulatory region binding"/>
    <property type="evidence" value="ECO:0007669"/>
    <property type="project" value="TreeGrafter"/>
</dbReference>
<keyword evidence="8" id="KW-1185">Reference proteome</keyword>
<dbReference type="Gene3D" id="1.10.357.10">
    <property type="entry name" value="Tetracycline Repressor, domain 2"/>
    <property type="match status" value="1"/>
</dbReference>
<dbReference type="EMBL" id="JAKJLQ010000002">
    <property type="protein sequence ID" value="MDF6100007.1"/>
    <property type="molecule type" value="Genomic_DNA"/>
</dbReference>
<dbReference type="Proteomes" id="UP001152308">
    <property type="component" value="Unassembled WGS sequence"/>
</dbReference>
<keyword evidence="2 4" id="KW-0238">DNA-binding</keyword>